<accession>A0A1A0HGV0</accession>
<dbReference type="EMBL" id="LXTC01000001">
    <property type="protein sequence ID" value="OBA23220.1"/>
    <property type="molecule type" value="Genomic_DNA"/>
</dbReference>
<evidence type="ECO:0000313" key="2">
    <source>
        <dbReference type="Proteomes" id="UP000092555"/>
    </source>
</evidence>
<evidence type="ECO:0000313" key="1">
    <source>
        <dbReference type="EMBL" id="OBA23220.1"/>
    </source>
</evidence>
<reference evidence="1 2" key="1">
    <citation type="submission" date="2016-05" db="EMBL/GenBank/DDBJ databases">
        <title>Comparative genomics of biotechnologically important yeasts.</title>
        <authorList>
            <consortium name="DOE Joint Genome Institute"/>
            <person name="Riley R."/>
            <person name="Haridas S."/>
            <person name="Wolfe K.H."/>
            <person name="Lopes M.R."/>
            <person name="Hittinger C.T."/>
            <person name="Goker M."/>
            <person name="Salamov A."/>
            <person name="Wisecaver J."/>
            <person name="Long T.M."/>
            <person name="Aerts A.L."/>
            <person name="Barry K."/>
            <person name="Choi C."/>
            <person name="Clum A."/>
            <person name="Coughlan A.Y."/>
            <person name="Deshpande S."/>
            <person name="Douglass A.P."/>
            <person name="Hanson S.J."/>
            <person name="Klenk H.-P."/>
            <person name="LaButti K."/>
            <person name="Lapidus A."/>
            <person name="Lindquist E."/>
            <person name="Lipzen A."/>
            <person name="Meier-kolthoff J.P."/>
            <person name="Ohm R.A."/>
            <person name="Otillar R.P."/>
            <person name="Pangilinan J."/>
            <person name="Peng Y."/>
            <person name="Rokas A."/>
            <person name="Rosa C.A."/>
            <person name="Scheuner C."/>
            <person name="Sibirny A.A."/>
            <person name="Slot J.C."/>
            <person name="Stielow J.B."/>
            <person name="Sun H."/>
            <person name="Kurtzman C.P."/>
            <person name="Blackwell M."/>
            <person name="Grigoriev I.V."/>
            <person name="Jeffries T.W."/>
        </authorList>
    </citation>
    <scope>NUCLEOTIDE SEQUENCE [LARGE SCALE GENOMIC DNA]</scope>
    <source>
        <strain evidence="1 2">NRRL YB-4993</strain>
    </source>
</reference>
<dbReference type="RefSeq" id="XP_018713701.1">
    <property type="nucleotide sequence ID" value="XM_018855471.1"/>
</dbReference>
<dbReference type="Proteomes" id="UP000092555">
    <property type="component" value="Unassembled WGS sequence"/>
</dbReference>
<dbReference type="AlphaFoldDB" id="A0A1A0HGV0"/>
<gene>
    <name evidence="1" type="ORF">METBIDRAFT_29746</name>
</gene>
<protein>
    <submittedName>
        <fullName evidence="1">Uncharacterized protein</fullName>
    </submittedName>
</protein>
<proteinExistence type="predicted"/>
<sequence>MLLQRIQDKSTYEVPSNLRDFHEVMMLARKQACAATENVICAFESVSSIGKHFIGVINRLQASATRFLMLNESRQSFDSAGNNIYEQHLCECLTGCEDLQQDILLFKDVISQSEELMADNTRHISTSMRNTIVYSKKIKDTFAEIYKNDESSWQHIQAVISASEAYKKCTSFLTEMTPERLFRFLKHDFAKLQADVKNIDQICGLLLDQTRKTLTNSQSI</sequence>
<dbReference type="GeneID" id="30028447"/>
<name>A0A1A0HGV0_9ASCO</name>
<keyword evidence="2" id="KW-1185">Reference proteome</keyword>
<comment type="caution">
    <text evidence="1">The sequence shown here is derived from an EMBL/GenBank/DDBJ whole genome shotgun (WGS) entry which is preliminary data.</text>
</comment>
<organism evidence="1 2">
    <name type="scientific">Metschnikowia bicuspidata var. bicuspidata NRRL YB-4993</name>
    <dbReference type="NCBI Taxonomy" id="869754"/>
    <lineage>
        <taxon>Eukaryota</taxon>
        <taxon>Fungi</taxon>
        <taxon>Dikarya</taxon>
        <taxon>Ascomycota</taxon>
        <taxon>Saccharomycotina</taxon>
        <taxon>Pichiomycetes</taxon>
        <taxon>Metschnikowiaceae</taxon>
        <taxon>Metschnikowia</taxon>
    </lineage>
</organism>
<dbReference type="OrthoDB" id="10287216at2759"/>